<keyword evidence="3" id="KW-1185">Reference proteome</keyword>
<gene>
    <name evidence="2" type="ORF">QE417_002813</name>
</gene>
<sequence length="176" mass="20443">MLVVQILIIVFLAALFFEDMRYRAVHWFWFPLLIIASFFLHYFGNLPVSIFINRISTNGGFIWAILILLTSYFSIKHRKFVNINDGLLGAGDILFWVVAGCYLSLLNFMLFYISSVILILLGWLIYQQFSESNNKRIPLAGLQSFLLASTISLSWFRLIPSVQTDDYLINMLLLWN</sequence>
<organism evidence="2 3">
    <name type="scientific">Mucilaginibacter terrae</name>
    <dbReference type="NCBI Taxonomy" id="1955052"/>
    <lineage>
        <taxon>Bacteria</taxon>
        <taxon>Pseudomonadati</taxon>
        <taxon>Bacteroidota</taxon>
        <taxon>Sphingobacteriia</taxon>
        <taxon>Sphingobacteriales</taxon>
        <taxon>Sphingobacteriaceae</taxon>
        <taxon>Mucilaginibacter</taxon>
    </lineage>
</organism>
<evidence type="ECO:0000313" key="3">
    <source>
        <dbReference type="Proteomes" id="UP001258315"/>
    </source>
</evidence>
<feature type="transmembrane region" description="Helical" evidence="1">
    <location>
        <begin position="26"/>
        <end position="43"/>
    </location>
</feature>
<reference evidence="3" key="1">
    <citation type="submission" date="2023-07" db="EMBL/GenBank/DDBJ databases">
        <title>Functional and genomic diversity of the sorghum phyllosphere microbiome.</title>
        <authorList>
            <person name="Shade A."/>
        </authorList>
    </citation>
    <scope>NUCLEOTIDE SEQUENCE [LARGE SCALE GENOMIC DNA]</scope>
    <source>
        <strain evidence="3">SORGH_AS_0422</strain>
    </source>
</reference>
<dbReference type="Proteomes" id="UP001258315">
    <property type="component" value="Unassembled WGS sequence"/>
</dbReference>
<dbReference type="EMBL" id="JAVLVU010000001">
    <property type="protein sequence ID" value="MDT3403741.1"/>
    <property type="molecule type" value="Genomic_DNA"/>
</dbReference>
<keyword evidence="1" id="KW-0812">Transmembrane</keyword>
<feature type="transmembrane region" description="Helical" evidence="1">
    <location>
        <begin position="138"/>
        <end position="158"/>
    </location>
</feature>
<accession>A0ABU3GVE0</accession>
<feature type="transmembrane region" description="Helical" evidence="1">
    <location>
        <begin position="93"/>
        <end position="126"/>
    </location>
</feature>
<feature type="transmembrane region" description="Helical" evidence="1">
    <location>
        <begin position="55"/>
        <end position="73"/>
    </location>
</feature>
<evidence type="ECO:0008006" key="4">
    <source>
        <dbReference type="Google" id="ProtNLM"/>
    </source>
</evidence>
<name>A0ABU3GVE0_9SPHI</name>
<keyword evidence="1" id="KW-1133">Transmembrane helix</keyword>
<comment type="caution">
    <text evidence="2">The sequence shown here is derived from an EMBL/GenBank/DDBJ whole genome shotgun (WGS) entry which is preliminary data.</text>
</comment>
<keyword evidence="1" id="KW-0472">Membrane</keyword>
<evidence type="ECO:0000256" key="1">
    <source>
        <dbReference type="SAM" id="Phobius"/>
    </source>
</evidence>
<proteinExistence type="predicted"/>
<protein>
    <recommendedName>
        <fullName evidence="4">Prepilin type IV endopeptidase peptidase domain-containing protein</fullName>
    </recommendedName>
</protein>
<evidence type="ECO:0000313" key="2">
    <source>
        <dbReference type="EMBL" id="MDT3403741.1"/>
    </source>
</evidence>